<dbReference type="InterPro" id="IPR052538">
    <property type="entry name" value="Flavonoid_dioxygenase-like"/>
</dbReference>
<dbReference type="STRING" id="98403.A0A151GDL3"/>
<dbReference type="RefSeq" id="XP_040654540.1">
    <property type="nucleotide sequence ID" value="XM_040804436.1"/>
</dbReference>
<dbReference type="CDD" id="cd20281">
    <property type="entry name" value="cupin_QDO_C"/>
    <property type="match status" value="1"/>
</dbReference>
<evidence type="ECO:0008006" key="4">
    <source>
        <dbReference type="Google" id="ProtNLM"/>
    </source>
</evidence>
<name>A0A151GDL3_DRECN</name>
<dbReference type="Gene3D" id="2.60.120.10">
    <property type="entry name" value="Jelly Rolls"/>
    <property type="match status" value="2"/>
</dbReference>
<sequence>MKRTQILALMLLMTTTSSAVTDENNGQRKKRMVVEAAPDFVRPYVLPKYRGRATLLSRTEVIRHSVTANSSAGAFSLVQHNGKQTGYASARFHSHKHVDEHVYCARGRVELWAQKNVSRSTQEARVALPGDYGSFPIGTVHTFQLIDNDAQLSHIFSPAGFEHLFDVFSGGDFDTSGVSSPYVPHAPDEPSFGPLTPKMKETLASLDLYEQEEWVPRRDLVNGTAGSGRFRWHDGANELLTTVGDPYFVAKDRGPKYLNTEAGYKIIQPLAMAATSPNLTVGTVIMSPKLGNESASTATLPHHFALQMEDGQLVLDVEGYEKASLLHGDVAFVPSGVQFSYHATVPFTKFLYINAGKQGLDHQLLKKARPWELPAYPTYAGVKV</sequence>
<dbReference type="AlphaFoldDB" id="A0A151GDL3"/>
<accession>A0A151GDL3</accession>
<gene>
    <name evidence="2" type="ORF">DCS_07150</name>
</gene>
<dbReference type="GeneID" id="63719793"/>
<proteinExistence type="predicted"/>
<organism evidence="2 3">
    <name type="scientific">Drechmeria coniospora</name>
    <name type="common">Nematophagous fungus</name>
    <name type="synonym">Meria coniospora</name>
    <dbReference type="NCBI Taxonomy" id="98403"/>
    <lineage>
        <taxon>Eukaryota</taxon>
        <taxon>Fungi</taxon>
        <taxon>Dikarya</taxon>
        <taxon>Ascomycota</taxon>
        <taxon>Pezizomycotina</taxon>
        <taxon>Sordariomycetes</taxon>
        <taxon>Hypocreomycetidae</taxon>
        <taxon>Hypocreales</taxon>
        <taxon>Ophiocordycipitaceae</taxon>
        <taxon>Drechmeria</taxon>
    </lineage>
</organism>
<dbReference type="SUPFAM" id="SSF51182">
    <property type="entry name" value="RmlC-like cupins"/>
    <property type="match status" value="1"/>
</dbReference>
<evidence type="ECO:0000256" key="1">
    <source>
        <dbReference type="SAM" id="SignalP"/>
    </source>
</evidence>
<dbReference type="InterPro" id="IPR011051">
    <property type="entry name" value="RmlC_Cupin_sf"/>
</dbReference>
<comment type="caution">
    <text evidence="2">The sequence shown here is derived from an EMBL/GenBank/DDBJ whole genome shotgun (WGS) entry which is preliminary data.</text>
</comment>
<feature type="signal peptide" evidence="1">
    <location>
        <begin position="1"/>
        <end position="19"/>
    </location>
</feature>
<protein>
    <recommendedName>
        <fullName evidence="4">Quercetin 2,3-dioxygenase</fullName>
    </recommendedName>
</protein>
<reference evidence="2 3" key="1">
    <citation type="journal article" date="2016" name="Sci. Rep.">
        <title>Insights into Adaptations to a Near-Obligate Nematode Endoparasitic Lifestyle from the Finished Genome of Drechmeria coniospora.</title>
        <authorList>
            <person name="Zhang L."/>
            <person name="Zhou Z."/>
            <person name="Guo Q."/>
            <person name="Fokkens L."/>
            <person name="Miskei M."/>
            <person name="Pocsi I."/>
            <person name="Zhang W."/>
            <person name="Chen M."/>
            <person name="Wang L."/>
            <person name="Sun Y."/>
            <person name="Donzelli B.G."/>
            <person name="Gibson D.M."/>
            <person name="Nelson D.R."/>
            <person name="Luo J.G."/>
            <person name="Rep M."/>
            <person name="Liu H."/>
            <person name="Yang S."/>
            <person name="Wang J."/>
            <person name="Krasnoff S.B."/>
            <person name="Xu Y."/>
            <person name="Molnar I."/>
            <person name="Lin M."/>
        </authorList>
    </citation>
    <scope>NUCLEOTIDE SEQUENCE [LARGE SCALE GENOMIC DNA]</scope>
    <source>
        <strain evidence="2 3">ARSEF 6962</strain>
    </source>
</reference>
<keyword evidence="1" id="KW-0732">Signal</keyword>
<feature type="chain" id="PRO_5007580437" description="Quercetin 2,3-dioxygenase" evidence="1">
    <location>
        <begin position="20"/>
        <end position="384"/>
    </location>
</feature>
<dbReference type="Proteomes" id="UP000076580">
    <property type="component" value="Chromosome 03"/>
</dbReference>
<evidence type="ECO:0000313" key="2">
    <source>
        <dbReference type="EMBL" id="KYK55188.1"/>
    </source>
</evidence>
<dbReference type="CDD" id="cd02215">
    <property type="entry name" value="cupin_QDO_N_C"/>
    <property type="match status" value="1"/>
</dbReference>
<dbReference type="EMBL" id="LAYC01000003">
    <property type="protein sequence ID" value="KYK55188.1"/>
    <property type="molecule type" value="Genomic_DNA"/>
</dbReference>
<dbReference type="InParanoid" id="A0A151GDL3"/>
<dbReference type="InterPro" id="IPR014710">
    <property type="entry name" value="RmlC-like_jellyroll"/>
</dbReference>
<dbReference type="PANTHER" id="PTHR43346:SF1">
    <property type="entry name" value="QUERCETIN 2,3-DIOXYGENASE-RELATED"/>
    <property type="match status" value="1"/>
</dbReference>
<evidence type="ECO:0000313" key="3">
    <source>
        <dbReference type="Proteomes" id="UP000076580"/>
    </source>
</evidence>
<keyword evidence="3" id="KW-1185">Reference proteome</keyword>
<dbReference type="PANTHER" id="PTHR43346">
    <property type="entry name" value="LIGAND BINDING DOMAIN PROTEIN, PUTATIVE (AFU_ORTHOLOGUE AFUA_6G14370)-RELATED"/>
    <property type="match status" value="1"/>
</dbReference>